<dbReference type="PANTHER" id="PTHR30469:SF33">
    <property type="entry name" value="SLR1207 PROTEIN"/>
    <property type="match status" value="1"/>
</dbReference>
<sequence length="393" mass="42946">MKKTLKFIVSIVLIFIAIYFLYGKFFKQEEAPKALTTRLEKGDIRGTVTAAGEVYARDLVDVGAQVSGQIKKLYVKVGDKVQKGDMIAQIDSVTQENEIAQQKAQLLIHEANLASAKIAAANAKTQYNRELELYKRNAASKEAVENAKNSAALKEAEQKQIEAQIEQTKLQLSTAETNFGYTKITAPISGTIVSMPVEEGKTVNSNQTTPTIVKIADLSKMEIKMQIAEGDISKVKVGMDVEYSILSDLDNIKKAKIYKIDPGLTTLSDGTYDKTSSGSSSSSSSDSAIYFYAKMLVDNENDFLKIGMTTENNIIVSEANNTSYLPTSVIKRDAKGDYVTVLNGKEPEQRYVKTGVSDDLNTEILSGLDEKDEVLIADGKAAPLNMDGPPMVF</sequence>
<reference evidence="6 7" key="1">
    <citation type="submission" date="2009-07" db="EMBL/GenBank/DDBJ databases">
        <authorList>
            <person name="Madupu R."/>
            <person name="Sebastian Y."/>
            <person name="Durkin A.S."/>
            <person name="Torralba M."/>
            <person name="Methe B."/>
            <person name="Sutton G.G."/>
            <person name="Strausberg R.L."/>
            <person name="Nelson K.E."/>
        </authorList>
    </citation>
    <scope>NUCLEOTIDE SEQUENCE [LARGE SCALE GENOMIC DNA]</scope>
    <source>
        <strain evidence="6 7">RM3268</strain>
    </source>
</reference>
<evidence type="ECO:0000256" key="3">
    <source>
        <dbReference type="SAM" id="Coils"/>
    </source>
</evidence>
<evidence type="ECO:0000256" key="1">
    <source>
        <dbReference type="ARBA" id="ARBA00009477"/>
    </source>
</evidence>
<keyword evidence="4" id="KW-1133">Transmembrane helix</keyword>
<evidence type="ECO:0000256" key="4">
    <source>
        <dbReference type="SAM" id="Phobius"/>
    </source>
</evidence>
<gene>
    <name evidence="6" type="ORF">CAMGR0001_1949</name>
</gene>
<dbReference type="STRING" id="824.CGRAC_1430"/>
<dbReference type="Gene3D" id="2.40.50.100">
    <property type="match status" value="1"/>
</dbReference>
<dbReference type="Pfam" id="PF25917">
    <property type="entry name" value="BSH_RND"/>
    <property type="match status" value="1"/>
</dbReference>
<keyword evidence="2 3" id="KW-0175">Coiled coil</keyword>
<accession>C8PLE0</accession>
<dbReference type="PANTHER" id="PTHR30469">
    <property type="entry name" value="MULTIDRUG RESISTANCE PROTEIN MDTA"/>
    <property type="match status" value="1"/>
</dbReference>
<dbReference type="GO" id="GO:0015562">
    <property type="term" value="F:efflux transmembrane transporter activity"/>
    <property type="evidence" value="ECO:0007669"/>
    <property type="project" value="TreeGrafter"/>
</dbReference>
<feature type="transmembrane region" description="Helical" evidence="4">
    <location>
        <begin position="7"/>
        <end position="26"/>
    </location>
</feature>
<name>C8PLE0_9BACT</name>
<dbReference type="eggNOG" id="COG0845">
    <property type="taxonomic scope" value="Bacteria"/>
</dbReference>
<evidence type="ECO:0000259" key="5">
    <source>
        <dbReference type="Pfam" id="PF25917"/>
    </source>
</evidence>
<dbReference type="NCBIfam" id="TIGR01730">
    <property type="entry name" value="RND_mfp"/>
    <property type="match status" value="1"/>
</dbReference>
<dbReference type="Gene3D" id="2.40.420.20">
    <property type="match status" value="1"/>
</dbReference>
<dbReference type="InterPro" id="IPR058625">
    <property type="entry name" value="MdtA-like_BSH"/>
</dbReference>
<keyword evidence="4" id="KW-0472">Membrane</keyword>
<dbReference type="GO" id="GO:1990281">
    <property type="term" value="C:efflux pump complex"/>
    <property type="evidence" value="ECO:0007669"/>
    <property type="project" value="TreeGrafter"/>
</dbReference>
<dbReference type="OrthoDB" id="9784484at2"/>
<dbReference type="Proteomes" id="UP000005709">
    <property type="component" value="Unassembled WGS sequence"/>
</dbReference>
<dbReference type="RefSeq" id="WP_005873227.1">
    <property type="nucleotide sequence ID" value="NZ_ACYG01000032.1"/>
</dbReference>
<keyword evidence="4" id="KW-0812">Transmembrane</keyword>
<dbReference type="InterPro" id="IPR006143">
    <property type="entry name" value="RND_pump_MFP"/>
</dbReference>
<comment type="caution">
    <text evidence="6">The sequence shown here is derived from an EMBL/GenBank/DDBJ whole genome shotgun (WGS) entry which is preliminary data.</text>
</comment>
<comment type="similarity">
    <text evidence="1">Belongs to the membrane fusion protein (MFP) (TC 8.A.1) family.</text>
</comment>
<evidence type="ECO:0000256" key="2">
    <source>
        <dbReference type="ARBA" id="ARBA00023054"/>
    </source>
</evidence>
<dbReference type="GO" id="GO:0030313">
    <property type="term" value="C:cell envelope"/>
    <property type="evidence" value="ECO:0007669"/>
    <property type="project" value="UniProtKB-SubCell"/>
</dbReference>
<dbReference type="SUPFAM" id="SSF111369">
    <property type="entry name" value="HlyD-like secretion proteins"/>
    <property type="match status" value="1"/>
</dbReference>
<dbReference type="InterPro" id="IPR030190">
    <property type="entry name" value="MacA_alpha-hairpin_sf"/>
</dbReference>
<keyword evidence="7" id="KW-1185">Reference proteome</keyword>
<feature type="domain" description="Multidrug resistance protein MdtA-like barrel-sandwich hybrid" evidence="5">
    <location>
        <begin position="60"/>
        <end position="213"/>
    </location>
</feature>
<dbReference type="AlphaFoldDB" id="C8PLE0"/>
<dbReference type="Gene3D" id="2.40.30.170">
    <property type="match status" value="1"/>
</dbReference>
<proteinExistence type="inferred from homology"/>
<evidence type="ECO:0000313" key="7">
    <source>
        <dbReference type="Proteomes" id="UP000005709"/>
    </source>
</evidence>
<dbReference type="EMBL" id="ACYG01000032">
    <property type="protein sequence ID" value="EEV16252.1"/>
    <property type="molecule type" value="Genomic_DNA"/>
</dbReference>
<organism evidence="6 7">
    <name type="scientific">Campylobacter gracilis RM3268</name>
    <dbReference type="NCBI Taxonomy" id="553220"/>
    <lineage>
        <taxon>Bacteria</taxon>
        <taxon>Pseudomonadati</taxon>
        <taxon>Campylobacterota</taxon>
        <taxon>Epsilonproteobacteria</taxon>
        <taxon>Campylobacterales</taxon>
        <taxon>Campylobacteraceae</taxon>
        <taxon>Campylobacter</taxon>
    </lineage>
</organism>
<evidence type="ECO:0000313" key="6">
    <source>
        <dbReference type="EMBL" id="EEV16252.1"/>
    </source>
</evidence>
<dbReference type="Gene3D" id="6.10.140.1990">
    <property type="match status" value="1"/>
</dbReference>
<feature type="coiled-coil region" evidence="3">
    <location>
        <begin position="90"/>
        <end position="178"/>
    </location>
</feature>
<dbReference type="GO" id="GO:1990195">
    <property type="term" value="C:macrolide transmembrane transporter complex"/>
    <property type="evidence" value="ECO:0007669"/>
    <property type="project" value="InterPro"/>
</dbReference>
<dbReference type="GO" id="GO:0019898">
    <property type="term" value="C:extrinsic component of membrane"/>
    <property type="evidence" value="ECO:0007669"/>
    <property type="project" value="InterPro"/>
</dbReference>
<protein>
    <submittedName>
        <fullName evidence="6">Efflux transporter, RND family, MFP subunit</fullName>
    </submittedName>
</protein>
<dbReference type="GO" id="GO:1990961">
    <property type="term" value="P:xenobiotic detoxification by transmembrane export across the plasma membrane"/>
    <property type="evidence" value="ECO:0007669"/>
    <property type="project" value="InterPro"/>
</dbReference>